<reference evidence="3" key="1">
    <citation type="submission" date="2020-06" db="EMBL/GenBank/DDBJ databases">
        <authorList>
            <person name="Li T."/>
            <person name="Hu X."/>
            <person name="Zhang T."/>
            <person name="Song X."/>
            <person name="Zhang H."/>
            <person name="Dai N."/>
            <person name="Sheng W."/>
            <person name="Hou X."/>
            <person name="Wei L."/>
        </authorList>
    </citation>
    <scope>NUCLEOTIDE SEQUENCE</scope>
    <source>
        <strain evidence="3">KEN8</strain>
        <tissue evidence="3">Leaf</tissue>
    </source>
</reference>
<accession>A0AAW2RPM6</accession>
<evidence type="ECO:0000256" key="1">
    <source>
        <dbReference type="SAM" id="MobiDB-lite"/>
    </source>
</evidence>
<dbReference type="EMBL" id="JACGWM010000003">
    <property type="protein sequence ID" value="KAL0382019.1"/>
    <property type="molecule type" value="Genomic_DNA"/>
</dbReference>
<feature type="region of interest" description="Disordered" evidence="1">
    <location>
        <begin position="443"/>
        <end position="494"/>
    </location>
</feature>
<feature type="region of interest" description="Disordered" evidence="1">
    <location>
        <begin position="1"/>
        <end position="134"/>
    </location>
</feature>
<feature type="compositionally biased region" description="Basic and acidic residues" evidence="1">
    <location>
        <begin position="632"/>
        <end position="643"/>
    </location>
</feature>
<evidence type="ECO:0000313" key="3">
    <source>
        <dbReference type="EMBL" id="KAL0382019.1"/>
    </source>
</evidence>
<organism evidence="3">
    <name type="scientific">Sesamum calycinum</name>
    <dbReference type="NCBI Taxonomy" id="2727403"/>
    <lineage>
        <taxon>Eukaryota</taxon>
        <taxon>Viridiplantae</taxon>
        <taxon>Streptophyta</taxon>
        <taxon>Embryophyta</taxon>
        <taxon>Tracheophyta</taxon>
        <taxon>Spermatophyta</taxon>
        <taxon>Magnoliopsida</taxon>
        <taxon>eudicotyledons</taxon>
        <taxon>Gunneridae</taxon>
        <taxon>Pentapetalae</taxon>
        <taxon>asterids</taxon>
        <taxon>lamiids</taxon>
        <taxon>Lamiales</taxon>
        <taxon>Pedaliaceae</taxon>
        <taxon>Sesamum</taxon>
    </lineage>
</organism>
<protein>
    <recommendedName>
        <fullName evidence="2">Retrotransposon gag domain-containing protein</fullName>
    </recommendedName>
</protein>
<name>A0AAW2RPM6_9LAMI</name>
<reference evidence="3" key="2">
    <citation type="journal article" date="2024" name="Plant">
        <title>Genomic evolution and insights into agronomic trait innovations of Sesamum species.</title>
        <authorList>
            <person name="Miao H."/>
            <person name="Wang L."/>
            <person name="Qu L."/>
            <person name="Liu H."/>
            <person name="Sun Y."/>
            <person name="Le M."/>
            <person name="Wang Q."/>
            <person name="Wei S."/>
            <person name="Zheng Y."/>
            <person name="Lin W."/>
            <person name="Duan Y."/>
            <person name="Cao H."/>
            <person name="Xiong S."/>
            <person name="Wang X."/>
            <person name="Wei L."/>
            <person name="Li C."/>
            <person name="Ma Q."/>
            <person name="Ju M."/>
            <person name="Zhao R."/>
            <person name="Li G."/>
            <person name="Mu C."/>
            <person name="Tian Q."/>
            <person name="Mei H."/>
            <person name="Zhang T."/>
            <person name="Gao T."/>
            <person name="Zhang H."/>
        </authorList>
    </citation>
    <scope>NUCLEOTIDE SEQUENCE</scope>
    <source>
        <strain evidence="3">KEN8</strain>
    </source>
</reference>
<feature type="compositionally biased region" description="Basic and acidic residues" evidence="1">
    <location>
        <begin position="450"/>
        <end position="468"/>
    </location>
</feature>
<dbReference type="Pfam" id="PF03732">
    <property type="entry name" value="Retrotrans_gag"/>
    <property type="match status" value="1"/>
</dbReference>
<proteinExistence type="predicted"/>
<feature type="compositionally biased region" description="Basic and acidic residues" evidence="1">
    <location>
        <begin position="338"/>
        <end position="362"/>
    </location>
</feature>
<sequence length="708" mass="80494">MNTRLRARNGNAGIGDLGGISEHAPQDEVQQPLGPRRTKSKMIEEVSTRAASRAIAQYVTQHAMPQQPPHHPYRGHGVNLAPGQARQQADDQLEEEVESRPSLPEDELPPPSLEEAPPREREPRRRAQAGKSPQRWRNIRAFPLAVAPPRRSPFATHILAEAIQSGIKIPNISEYDGTKDPQDHLDRFLAKADLIDISDAAYCKLFRTTLAGKAMTWFNQLPIGSIDNFEQLSQRFLHHFAINKRYQKTASYLFTVVQREQESLRDYVQRFSEAVLEVPHVNPELLASIMQQNLRRGRFRESIAGKPPATLDELLVRAEKYIRIEETSGGRGTTPLKRRAEDEGHSRRPLNESNQRERRRIPPSDITRYTPLSAPRAEILAVAEQQGIVRWPSRMRENPKRMKSDKYCLFHKDRGHGTEDCFHLKDEIEKLIRRGYLKEYVNRSSQLQEKNSRPPQEGREREDRRSKPTQDNLQPRHIGVISGGPAGRDSGRARKAALRAIANTSEDTFEQVVMMNEKPQEKQDIVFGSQDLEKNVVANNNAVVISATIANFWVKKVLVDSALAEHSGAHRRSNAPHISRFIPKASNKDDKVSGCRCPLRIQRHIRKTKPKLFSSDSINVPSEAKIPNSSRYRREIGDRRQARECYTNSLKGESNNQPIVKSGIPSKKKTTVTTDKVPTEKSKEGEPQANKKRKVDEERIEPTEESKQ</sequence>
<dbReference type="PANTHER" id="PTHR33223">
    <property type="entry name" value="CCHC-TYPE DOMAIN-CONTAINING PROTEIN"/>
    <property type="match status" value="1"/>
</dbReference>
<feature type="compositionally biased region" description="Basic and acidic residues" evidence="1">
    <location>
        <begin position="116"/>
        <end position="125"/>
    </location>
</feature>
<evidence type="ECO:0000259" key="2">
    <source>
        <dbReference type="Pfam" id="PF03732"/>
    </source>
</evidence>
<feature type="region of interest" description="Disordered" evidence="1">
    <location>
        <begin position="608"/>
        <end position="708"/>
    </location>
</feature>
<feature type="compositionally biased region" description="Basic and acidic residues" evidence="1">
    <location>
        <begin position="677"/>
        <end position="686"/>
    </location>
</feature>
<dbReference type="AlphaFoldDB" id="A0AAW2RPM6"/>
<gene>
    <name evidence="3" type="ORF">Scaly_0489200</name>
</gene>
<comment type="caution">
    <text evidence="3">The sequence shown here is derived from an EMBL/GenBank/DDBJ whole genome shotgun (WGS) entry which is preliminary data.</text>
</comment>
<feature type="region of interest" description="Disordered" evidence="1">
    <location>
        <begin position="326"/>
        <end position="372"/>
    </location>
</feature>
<dbReference type="PANTHER" id="PTHR33223:SF10">
    <property type="entry name" value="AMINOTRANSFERASE-LIKE PLANT MOBILE DOMAIN-CONTAINING PROTEIN"/>
    <property type="match status" value="1"/>
</dbReference>
<dbReference type="InterPro" id="IPR005162">
    <property type="entry name" value="Retrotrans_gag_dom"/>
</dbReference>
<feature type="domain" description="Retrotransposon gag" evidence="2">
    <location>
        <begin position="204"/>
        <end position="284"/>
    </location>
</feature>
<feature type="compositionally biased region" description="Polar residues" evidence="1">
    <location>
        <begin position="646"/>
        <end position="659"/>
    </location>
</feature>
<feature type="compositionally biased region" description="Basic and acidic residues" evidence="1">
    <location>
        <begin position="694"/>
        <end position="708"/>
    </location>
</feature>